<proteinExistence type="predicted"/>
<protein>
    <submittedName>
        <fullName evidence="2">Uncharacterized protein</fullName>
    </submittedName>
</protein>
<evidence type="ECO:0000256" key="1">
    <source>
        <dbReference type="SAM" id="Phobius"/>
    </source>
</evidence>
<accession>B7B8I7</accession>
<keyword evidence="1" id="KW-0472">Membrane</keyword>
<evidence type="ECO:0000313" key="2">
    <source>
        <dbReference type="EMBL" id="EEC97239.1"/>
    </source>
</evidence>
<feature type="transmembrane region" description="Helical" evidence="1">
    <location>
        <begin position="16"/>
        <end position="38"/>
    </location>
</feature>
<organism evidence="2 3">
    <name type="scientific">Parabacteroides johnsonii DSM 18315</name>
    <dbReference type="NCBI Taxonomy" id="537006"/>
    <lineage>
        <taxon>Bacteria</taxon>
        <taxon>Pseudomonadati</taxon>
        <taxon>Bacteroidota</taxon>
        <taxon>Bacteroidia</taxon>
        <taxon>Bacteroidales</taxon>
        <taxon>Tannerellaceae</taxon>
        <taxon>Parabacteroides</taxon>
    </lineage>
</organism>
<evidence type="ECO:0000313" key="3">
    <source>
        <dbReference type="Proteomes" id="UP000005510"/>
    </source>
</evidence>
<reference evidence="2 3" key="1">
    <citation type="submission" date="2008-10" db="EMBL/GenBank/DDBJ databases">
        <title>Draft genome sequence of Parabacteroides johnsonii (DSM 18315).</title>
        <authorList>
            <person name="Sudarsanam P."/>
            <person name="Ley R."/>
            <person name="Guruge J."/>
            <person name="Turnbaugh P.J."/>
            <person name="Mahowald M."/>
            <person name="Liep D."/>
            <person name="Gordon J."/>
        </authorList>
    </citation>
    <scope>NUCLEOTIDE SEQUENCE [LARGE SCALE GENOMIC DNA]</scope>
    <source>
        <strain evidence="2 3">DSM 18315</strain>
    </source>
</reference>
<keyword evidence="1" id="KW-1133">Transmembrane helix</keyword>
<sequence>MPPNHKSKTGEKKNTIFFLFASIHTLLSIEIGLVRFGYIDKRIN</sequence>
<dbReference type="HOGENOM" id="CLU_3219691_0_0_10"/>
<dbReference type="Proteomes" id="UP000005510">
    <property type="component" value="Unassembled WGS sequence"/>
</dbReference>
<name>B7B8I7_9BACT</name>
<dbReference type="AlphaFoldDB" id="B7B8I7"/>
<comment type="caution">
    <text evidence="2">The sequence shown here is derived from an EMBL/GenBank/DDBJ whole genome shotgun (WGS) entry which is preliminary data.</text>
</comment>
<dbReference type="EMBL" id="ABYH01000117">
    <property type="protein sequence ID" value="EEC97239.1"/>
    <property type="molecule type" value="Genomic_DNA"/>
</dbReference>
<reference evidence="2 3" key="2">
    <citation type="submission" date="2008-10" db="EMBL/GenBank/DDBJ databases">
        <authorList>
            <person name="Fulton L."/>
            <person name="Clifton S."/>
            <person name="Fulton B."/>
            <person name="Xu J."/>
            <person name="Minx P."/>
            <person name="Pepin K.H."/>
            <person name="Johnson M."/>
            <person name="Bhonagiri V."/>
            <person name="Nash W.E."/>
            <person name="Mardis E.R."/>
            <person name="Wilson R.K."/>
        </authorList>
    </citation>
    <scope>NUCLEOTIDE SEQUENCE [LARGE SCALE GENOMIC DNA]</scope>
    <source>
        <strain evidence="2 3">DSM 18315</strain>
    </source>
</reference>
<gene>
    <name evidence="2" type="ORF">PRABACTJOHN_01338</name>
</gene>
<keyword evidence="1" id="KW-0812">Transmembrane</keyword>